<proteinExistence type="predicted"/>
<reference evidence="2" key="1">
    <citation type="submission" date="2019-11" db="EMBL/GenBank/DDBJ databases">
        <authorList>
            <person name="Feng L."/>
        </authorList>
    </citation>
    <scope>NUCLEOTIDE SEQUENCE</scope>
    <source>
        <strain evidence="2">AMuciniphilaLFYP55</strain>
    </source>
</reference>
<sequence>MFKLLLCFWMTFSLVPFPSAADEEVEEGMTLIYPAQYFACAWEEAYWGDAGVYWEMLFPENPPFTYACIYLGSFDQEFGFYLDGTLMVRASSLNLNPAQMYCNWFFEGTPERRLIPYEGEPFWMDAGGVGRDYSPRVKREWMDMGKGLSRLIIRVLDHAASGEIAAGKAAGDSDPDSLDMVIIRGTDGKNRILMPQDEGFETVEKLLECAYSAYQDESVKDSAGYIMKHYDVLRGKTPPAGGCPRKECFGINGSRFDW</sequence>
<feature type="signal peptide" evidence="1">
    <location>
        <begin position="1"/>
        <end position="21"/>
    </location>
</feature>
<feature type="chain" id="PRO_5026993946" evidence="1">
    <location>
        <begin position="22"/>
        <end position="258"/>
    </location>
</feature>
<evidence type="ECO:0000256" key="1">
    <source>
        <dbReference type="SAM" id="SignalP"/>
    </source>
</evidence>
<organism evidence="2">
    <name type="scientific">Akkermansia muciniphila</name>
    <dbReference type="NCBI Taxonomy" id="239935"/>
    <lineage>
        <taxon>Bacteria</taxon>
        <taxon>Pseudomonadati</taxon>
        <taxon>Verrucomicrobiota</taxon>
        <taxon>Verrucomicrobiia</taxon>
        <taxon>Verrucomicrobiales</taxon>
        <taxon>Akkermansiaceae</taxon>
        <taxon>Akkermansia</taxon>
    </lineage>
</organism>
<name>A0A6N2R9A2_9BACT</name>
<keyword evidence="1" id="KW-0732">Signal</keyword>
<accession>A0A6N2R9A2</accession>
<dbReference type="AlphaFoldDB" id="A0A6N2R9A2"/>
<gene>
    <name evidence="2" type="ORF">AMLFYP55_00310</name>
</gene>
<dbReference type="EMBL" id="CACRSS010000001">
    <property type="protein sequence ID" value="VYS77683.1"/>
    <property type="molecule type" value="Genomic_DNA"/>
</dbReference>
<protein>
    <submittedName>
        <fullName evidence="2">Uncharacterized protein</fullName>
    </submittedName>
</protein>
<evidence type="ECO:0000313" key="2">
    <source>
        <dbReference type="EMBL" id="VYS77683.1"/>
    </source>
</evidence>